<gene>
    <name evidence="1" type="ORF">BDN72DRAFT_848011</name>
</gene>
<keyword evidence="2" id="KW-1185">Reference proteome</keyword>
<evidence type="ECO:0000313" key="1">
    <source>
        <dbReference type="EMBL" id="TFK63123.1"/>
    </source>
</evidence>
<dbReference type="Proteomes" id="UP000308600">
    <property type="component" value="Unassembled WGS sequence"/>
</dbReference>
<accession>A0ACD3AB67</accession>
<reference evidence="1 2" key="1">
    <citation type="journal article" date="2019" name="Nat. Ecol. Evol.">
        <title>Megaphylogeny resolves global patterns of mushroom evolution.</title>
        <authorList>
            <person name="Varga T."/>
            <person name="Krizsan K."/>
            <person name="Foldi C."/>
            <person name="Dima B."/>
            <person name="Sanchez-Garcia M."/>
            <person name="Sanchez-Ramirez S."/>
            <person name="Szollosi G.J."/>
            <person name="Szarkandi J.G."/>
            <person name="Papp V."/>
            <person name="Albert L."/>
            <person name="Andreopoulos W."/>
            <person name="Angelini C."/>
            <person name="Antonin V."/>
            <person name="Barry K.W."/>
            <person name="Bougher N.L."/>
            <person name="Buchanan P."/>
            <person name="Buyck B."/>
            <person name="Bense V."/>
            <person name="Catcheside P."/>
            <person name="Chovatia M."/>
            <person name="Cooper J."/>
            <person name="Damon W."/>
            <person name="Desjardin D."/>
            <person name="Finy P."/>
            <person name="Geml J."/>
            <person name="Haridas S."/>
            <person name="Hughes K."/>
            <person name="Justo A."/>
            <person name="Karasinski D."/>
            <person name="Kautmanova I."/>
            <person name="Kiss B."/>
            <person name="Kocsube S."/>
            <person name="Kotiranta H."/>
            <person name="LaButti K.M."/>
            <person name="Lechner B.E."/>
            <person name="Liimatainen K."/>
            <person name="Lipzen A."/>
            <person name="Lukacs Z."/>
            <person name="Mihaltcheva S."/>
            <person name="Morgado L.N."/>
            <person name="Niskanen T."/>
            <person name="Noordeloos M.E."/>
            <person name="Ohm R.A."/>
            <person name="Ortiz-Santana B."/>
            <person name="Ovrebo C."/>
            <person name="Racz N."/>
            <person name="Riley R."/>
            <person name="Savchenko A."/>
            <person name="Shiryaev A."/>
            <person name="Soop K."/>
            <person name="Spirin V."/>
            <person name="Szebenyi C."/>
            <person name="Tomsovsky M."/>
            <person name="Tulloss R.E."/>
            <person name="Uehling J."/>
            <person name="Grigoriev I.V."/>
            <person name="Vagvolgyi C."/>
            <person name="Papp T."/>
            <person name="Martin F.M."/>
            <person name="Miettinen O."/>
            <person name="Hibbett D.S."/>
            <person name="Nagy L.G."/>
        </authorList>
    </citation>
    <scope>NUCLEOTIDE SEQUENCE [LARGE SCALE GENOMIC DNA]</scope>
    <source>
        <strain evidence="1 2">NL-1719</strain>
    </source>
</reference>
<sequence length="434" mass="46498">MQILSTFLTALSFLGLPLRDQVPFNAIERLVTSTTGEYIIHLHANSTIKGVLGTFGIKATHEWESFNMFAGDLTEHIVNELRSSPQVKSISDNAIFTIDDKKIVDPVTNMAELCPLPPGLVDLENSTVRAQGIPITQNNAPWSLSRLNSRTRLTKTDPLELDFSYTYDSTQGIGVDVYVIDTGVKLDHEEFEGRATWGSTFGNFPGEGDNDVQGHGTHCAGVIAGKRFGVAKKAKIIAVKAYDRQDPPQGKTVDIVNAFNWIRQTIKPGRASIVFMAASGPANDAIDNAVKQLIDNKINVIVSAGNRNVDASGFTPVRVTNVISVGNSDILDQREVDSGYGAGLTLFAPGTFICSAGILSRTDAVVAIGSSQASALVAGLVAYIFGIEGPLEPAVTKVRLQQLGMKNCLTNIPPGSPNLLAHNTQLNPPQDSCP</sequence>
<proteinExistence type="predicted"/>
<dbReference type="EMBL" id="ML208539">
    <property type="protein sequence ID" value="TFK63123.1"/>
    <property type="molecule type" value="Genomic_DNA"/>
</dbReference>
<organism evidence="1 2">
    <name type="scientific">Pluteus cervinus</name>
    <dbReference type="NCBI Taxonomy" id="181527"/>
    <lineage>
        <taxon>Eukaryota</taxon>
        <taxon>Fungi</taxon>
        <taxon>Dikarya</taxon>
        <taxon>Basidiomycota</taxon>
        <taxon>Agaricomycotina</taxon>
        <taxon>Agaricomycetes</taxon>
        <taxon>Agaricomycetidae</taxon>
        <taxon>Agaricales</taxon>
        <taxon>Pluteineae</taxon>
        <taxon>Pluteaceae</taxon>
        <taxon>Pluteus</taxon>
    </lineage>
</organism>
<protein>
    <submittedName>
        <fullName evidence="1">Subtilisin-like protein</fullName>
    </submittedName>
</protein>
<name>A0ACD3AB67_9AGAR</name>
<evidence type="ECO:0000313" key="2">
    <source>
        <dbReference type="Proteomes" id="UP000308600"/>
    </source>
</evidence>